<evidence type="ECO:0000313" key="7">
    <source>
        <dbReference type="Proteomes" id="UP000321374"/>
    </source>
</evidence>
<keyword evidence="4 5" id="KW-0472">Membrane</keyword>
<evidence type="ECO:0000313" key="6">
    <source>
        <dbReference type="EMBL" id="TXI38979.1"/>
    </source>
</evidence>
<evidence type="ECO:0000256" key="2">
    <source>
        <dbReference type="ARBA" id="ARBA00022692"/>
    </source>
</evidence>
<comment type="caution">
    <text evidence="6">The sequence shown here is derived from an EMBL/GenBank/DDBJ whole genome shotgun (WGS) entry which is preliminary data.</text>
</comment>
<feature type="transmembrane region" description="Helical" evidence="5">
    <location>
        <begin position="15"/>
        <end position="35"/>
    </location>
</feature>
<dbReference type="Pfam" id="PF07869">
    <property type="entry name" value="DUF1656"/>
    <property type="match status" value="1"/>
</dbReference>
<evidence type="ECO:0000256" key="3">
    <source>
        <dbReference type="ARBA" id="ARBA00022989"/>
    </source>
</evidence>
<evidence type="ECO:0000256" key="1">
    <source>
        <dbReference type="ARBA" id="ARBA00022475"/>
    </source>
</evidence>
<dbReference type="EMBL" id="SSGG01000002">
    <property type="protein sequence ID" value="TXI38979.1"/>
    <property type="molecule type" value="Genomic_DNA"/>
</dbReference>
<feature type="transmembrane region" description="Helical" evidence="5">
    <location>
        <begin position="47"/>
        <end position="69"/>
    </location>
</feature>
<keyword evidence="3 5" id="KW-1133">Transmembrane helix</keyword>
<sequence>MLHEWIPRELAFLDAHVPTLFVAFLLAAGVIWLMDKWLAACAIYERVWYPALLRVALFFVLFSVFGLMVY</sequence>
<gene>
    <name evidence="6" type="ORF">E6Q51_00135</name>
</gene>
<reference evidence="6 7" key="1">
    <citation type="submission" date="2018-09" db="EMBL/GenBank/DDBJ databases">
        <title>Metagenome Assembled Genomes from an Advanced Water Purification Facility.</title>
        <authorList>
            <person name="Stamps B.W."/>
            <person name="Spear J.R."/>
        </authorList>
    </citation>
    <scope>NUCLEOTIDE SEQUENCE [LARGE SCALE GENOMIC DNA]</scope>
    <source>
        <strain evidence="6">Bin_42_2</strain>
    </source>
</reference>
<keyword evidence="2 5" id="KW-0812">Transmembrane</keyword>
<dbReference type="Proteomes" id="UP000321374">
    <property type="component" value="Unassembled WGS sequence"/>
</dbReference>
<proteinExistence type="predicted"/>
<dbReference type="InterPro" id="IPR012451">
    <property type="entry name" value="DUF1656"/>
</dbReference>
<organism evidence="6 7">
    <name type="scientific">Methylophilus methylotrophus</name>
    <name type="common">Bacterium W3A1</name>
    <dbReference type="NCBI Taxonomy" id="17"/>
    <lineage>
        <taxon>Bacteria</taxon>
        <taxon>Pseudomonadati</taxon>
        <taxon>Pseudomonadota</taxon>
        <taxon>Betaproteobacteria</taxon>
        <taxon>Nitrosomonadales</taxon>
        <taxon>Methylophilaceae</taxon>
        <taxon>Methylophilus</taxon>
    </lineage>
</organism>
<accession>A0A5C7WPP3</accession>
<evidence type="ECO:0000256" key="4">
    <source>
        <dbReference type="ARBA" id="ARBA00023136"/>
    </source>
</evidence>
<evidence type="ECO:0000256" key="5">
    <source>
        <dbReference type="SAM" id="Phobius"/>
    </source>
</evidence>
<name>A0A5C7WPP3_METME</name>
<keyword evidence="1" id="KW-1003">Cell membrane</keyword>
<dbReference type="AlphaFoldDB" id="A0A5C7WPP3"/>
<protein>
    <submittedName>
        <fullName evidence="6">DUF1656 domain-containing protein</fullName>
    </submittedName>
</protein>